<dbReference type="SUPFAM" id="SSF56214">
    <property type="entry name" value="4'-phosphopantetheinyl transferase"/>
    <property type="match status" value="2"/>
</dbReference>
<dbReference type="FunFam" id="3.90.470.20:FF:000023">
    <property type="entry name" value="L-aminoadipate-semialdehyde dehydrogenase-phosphopantetheinyl transferase"/>
    <property type="match status" value="1"/>
</dbReference>
<evidence type="ECO:0000256" key="4">
    <source>
        <dbReference type="ARBA" id="ARBA00061672"/>
    </source>
</evidence>
<gene>
    <name evidence="8" type="ORF">T310_8029</name>
</gene>
<dbReference type="GO" id="GO:0008897">
    <property type="term" value="F:holo-[acyl-carrier-protein] synthase activity"/>
    <property type="evidence" value="ECO:0007669"/>
    <property type="project" value="UniProtKB-EC"/>
</dbReference>
<dbReference type="GO" id="GO:0000287">
    <property type="term" value="F:magnesium ion binding"/>
    <property type="evidence" value="ECO:0007669"/>
    <property type="project" value="InterPro"/>
</dbReference>
<dbReference type="OrthoDB" id="26719at2759"/>
<dbReference type="InterPro" id="IPR055066">
    <property type="entry name" value="AASDHPPT_N"/>
</dbReference>
<comment type="similarity">
    <text evidence="4">Belongs to the P-Pant transferase superfamily.</text>
</comment>
<feature type="domain" description="4'-phosphopantetheinyl transferase N-terminal" evidence="7">
    <location>
        <begin position="27"/>
        <end position="88"/>
    </location>
</feature>
<name>A0A0F4YK92_RASE3</name>
<feature type="region of interest" description="Disordered" evidence="5">
    <location>
        <begin position="287"/>
        <end position="308"/>
    </location>
</feature>
<dbReference type="GeneID" id="25320294"/>
<dbReference type="PANTHER" id="PTHR12215:SF10">
    <property type="entry name" value="L-AMINOADIPATE-SEMIALDEHYDE DEHYDROGENASE-PHOSPHOPANTETHEINYL TRANSFERASE"/>
    <property type="match status" value="1"/>
</dbReference>
<dbReference type="GO" id="GO:0019878">
    <property type="term" value="P:lysine biosynthetic process via aminoadipic acid"/>
    <property type="evidence" value="ECO:0007669"/>
    <property type="project" value="TreeGrafter"/>
</dbReference>
<dbReference type="Pfam" id="PF22624">
    <property type="entry name" value="AASDHPPT_N"/>
    <property type="match status" value="1"/>
</dbReference>
<dbReference type="Proteomes" id="UP000053958">
    <property type="component" value="Unassembled WGS sequence"/>
</dbReference>
<dbReference type="AlphaFoldDB" id="A0A0F4YK92"/>
<dbReference type="EC" id="2.7.8.7" evidence="1"/>
<organism evidence="8 9">
    <name type="scientific">Rasamsonia emersonii (strain ATCC 16479 / CBS 393.64 / IMI 116815)</name>
    <dbReference type="NCBI Taxonomy" id="1408163"/>
    <lineage>
        <taxon>Eukaryota</taxon>
        <taxon>Fungi</taxon>
        <taxon>Dikarya</taxon>
        <taxon>Ascomycota</taxon>
        <taxon>Pezizomycotina</taxon>
        <taxon>Eurotiomycetes</taxon>
        <taxon>Eurotiomycetidae</taxon>
        <taxon>Eurotiales</taxon>
        <taxon>Trichocomaceae</taxon>
        <taxon>Rasamsonia</taxon>
    </lineage>
</organism>
<evidence type="ECO:0000256" key="2">
    <source>
        <dbReference type="ARBA" id="ARBA00022679"/>
    </source>
</evidence>
<evidence type="ECO:0000256" key="3">
    <source>
        <dbReference type="ARBA" id="ARBA00050875"/>
    </source>
</evidence>
<protein>
    <recommendedName>
        <fullName evidence="1">holo-[acyl-carrier-protein] synthase</fullName>
        <ecNumber evidence="1">2.7.8.7</ecNumber>
    </recommendedName>
</protein>
<evidence type="ECO:0000259" key="6">
    <source>
        <dbReference type="Pfam" id="PF01648"/>
    </source>
</evidence>
<reference evidence="8 9" key="1">
    <citation type="submission" date="2015-04" db="EMBL/GenBank/DDBJ databases">
        <authorList>
            <person name="Heijne W.H."/>
            <person name="Fedorova N.D."/>
            <person name="Nierman W.C."/>
            <person name="Vollebregt A.W."/>
            <person name="Zhao Z."/>
            <person name="Wu L."/>
            <person name="Kumar M."/>
            <person name="Stam H."/>
            <person name="van den Berg M.A."/>
            <person name="Pel H.J."/>
        </authorList>
    </citation>
    <scope>NUCLEOTIDE SEQUENCE [LARGE SCALE GENOMIC DNA]</scope>
    <source>
        <strain evidence="8 9">CBS 393.64</strain>
    </source>
</reference>
<comment type="catalytic activity">
    <reaction evidence="3">
        <text>apo-[ACP] + CoA = holo-[ACP] + adenosine 3',5'-bisphosphate + H(+)</text>
        <dbReference type="Rhea" id="RHEA:12068"/>
        <dbReference type="Rhea" id="RHEA-COMP:9685"/>
        <dbReference type="Rhea" id="RHEA-COMP:9690"/>
        <dbReference type="ChEBI" id="CHEBI:15378"/>
        <dbReference type="ChEBI" id="CHEBI:29999"/>
        <dbReference type="ChEBI" id="CHEBI:57287"/>
        <dbReference type="ChEBI" id="CHEBI:58343"/>
        <dbReference type="ChEBI" id="CHEBI:64479"/>
        <dbReference type="EC" id="2.7.8.7"/>
    </reaction>
</comment>
<dbReference type="InterPro" id="IPR050559">
    <property type="entry name" value="P-Pant_transferase_sf"/>
</dbReference>
<dbReference type="InterPro" id="IPR008278">
    <property type="entry name" value="4-PPantetheinyl_Trfase_dom"/>
</dbReference>
<dbReference type="GO" id="GO:0005829">
    <property type="term" value="C:cytosol"/>
    <property type="evidence" value="ECO:0007669"/>
    <property type="project" value="TreeGrafter"/>
</dbReference>
<dbReference type="EMBL" id="LASV01000511">
    <property type="protein sequence ID" value="KKA18028.1"/>
    <property type="molecule type" value="Genomic_DNA"/>
</dbReference>
<feature type="domain" description="4'-phosphopantetheinyl transferase" evidence="6">
    <location>
        <begin position="129"/>
        <end position="229"/>
    </location>
</feature>
<evidence type="ECO:0000313" key="9">
    <source>
        <dbReference type="Proteomes" id="UP000053958"/>
    </source>
</evidence>
<evidence type="ECO:0000259" key="7">
    <source>
        <dbReference type="Pfam" id="PF22624"/>
    </source>
</evidence>
<proteinExistence type="inferred from homology"/>
<dbReference type="Pfam" id="PF01648">
    <property type="entry name" value="ACPS"/>
    <property type="match status" value="1"/>
</dbReference>
<evidence type="ECO:0000256" key="1">
    <source>
        <dbReference type="ARBA" id="ARBA00013172"/>
    </source>
</evidence>
<comment type="caution">
    <text evidence="8">The sequence shown here is derived from an EMBL/GenBank/DDBJ whole genome shotgun (WGS) entry which is preliminary data.</text>
</comment>
<dbReference type="InterPro" id="IPR037143">
    <property type="entry name" value="4-PPantetheinyl_Trfase_dom_sf"/>
</dbReference>
<dbReference type="PANTHER" id="PTHR12215">
    <property type="entry name" value="PHOSPHOPANTETHEINE TRANSFERASE"/>
    <property type="match status" value="1"/>
</dbReference>
<sequence>MAPREKSLTRWYIDTRHLTATTSSLPLLETLQPDDQQTVQKFIRLEDRHMSLASYLLKYLFIHRTCRIPWSEITISRTPKPHQRPCFIPSCRTRADGSEVPDVEFNHYPKPSSPTPSHQPPLSRPSPNVGIDITCVNEPSRRRRDSITTEKALAEFVDIFAEIFSPRELSTIKQIPLDSRSSPEKLQEAIKSRVRLFYAYWALKEAYIKMTGEALLAPWLRELEFTNVVAPEPVSSTSSSSPWSKPYKGVQTWLYGKRVDDVRIELAAFETDYLVATAARGGRFGARGHHHASNNNNTVPDDGNDDSDPWKDLEQIDIERDITACAKGHCHCLD</sequence>
<dbReference type="STRING" id="1408163.A0A0F4YK92"/>
<feature type="compositionally biased region" description="Pro residues" evidence="5">
    <location>
        <begin position="111"/>
        <end position="124"/>
    </location>
</feature>
<accession>A0A0F4YK92</accession>
<evidence type="ECO:0000256" key="5">
    <source>
        <dbReference type="SAM" id="MobiDB-lite"/>
    </source>
</evidence>
<feature type="region of interest" description="Disordered" evidence="5">
    <location>
        <begin position="98"/>
        <end position="129"/>
    </location>
</feature>
<keyword evidence="9" id="KW-1185">Reference proteome</keyword>
<dbReference type="RefSeq" id="XP_013324640.1">
    <property type="nucleotide sequence ID" value="XM_013469186.1"/>
</dbReference>
<dbReference type="Gene3D" id="3.90.470.20">
    <property type="entry name" value="4'-phosphopantetheinyl transferase domain"/>
    <property type="match status" value="2"/>
</dbReference>
<evidence type="ECO:0000313" key="8">
    <source>
        <dbReference type="EMBL" id="KKA18028.1"/>
    </source>
</evidence>
<keyword evidence="2 8" id="KW-0808">Transferase</keyword>